<dbReference type="Gene3D" id="3.10.50.40">
    <property type="match status" value="1"/>
</dbReference>
<accession>A0A8I0KTJ6</accession>
<dbReference type="InterPro" id="IPR046357">
    <property type="entry name" value="PPIase_dom_sf"/>
</dbReference>
<reference evidence="3 4" key="1">
    <citation type="submission" date="2020-08" db="EMBL/GenBank/DDBJ databases">
        <title>Winkia gen. nov., sp. nov., isolated from faeces of the Anser albifrons in China.</title>
        <authorList>
            <person name="Liu Q."/>
        </authorList>
    </citation>
    <scope>NUCLEOTIDE SEQUENCE [LARGE SCALE GENOMIC DNA]</scope>
    <source>
        <strain evidence="3 4">C62</strain>
    </source>
</reference>
<keyword evidence="2" id="KW-0812">Transmembrane</keyword>
<keyword evidence="2" id="KW-1133">Transmembrane helix</keyword>
<keyword evidence="2" id="KW-0472">Membrane</keyword>
<dbReference type="Proteomes" id="UP000627538">
    <property type="component" value="Unassembled WGS sequence"/>
</dbReference>
<dbReference type="RefSeq" id="WP_191070800.1">
    <property type="nucleotide sequence ID" value="NZ_CP060506.1"/>
</dbReference>
<evidence type="ECO:0000313" key="3">
    <source>
        <dbReference type="EMBL" id="MBD3688688.1"/>
    </source>
</evidence>
<comment type="caution">
    <text evidence="3">The sequence shown here is derived from an EMBL/GenBank/DDBJ whole genome shotgun (WGS) entry which is preliminary data.</text>
</comment>
<keyword evidence="4" id="KW-1185">Reference proteome</keyword>
<feature type="compositionally biased region" description="Basic residues" evidence="1">
    <location>
        <begin position="114"/>
        <end position="125"/>
    </location>
</feature>
<evidence type="ECO:0000256" key="2">
    <source>
        <dbReference type="SAM" id="Phobius"/>
    </source>
</evidence>
<dbReference type="GO" id="GO:0003755">
    <property type="term" value="F:peptidyl-prolyl cis-trans isomerase activity"/>
    <property type="evidence" value="ECO:0007669"/>
    <property type="project" value="InterPro"/>
</dbReference>
<evidence type="ECO:0000256" key="1">
    <source>
        <dbReference type="SAM" id="MobiDB-lite"/>
    </source>
</evidence>
<proteinExistence type="predicted"/>
<sequence>MPLTEHEREQWIYEDMLESIRRGDTYTPRDMPDELPDFTMPTYVRPEAMIHADPAPADPDDADAAPEGEPVNSDEAVEHEQVDAAESDPPAEAIPAPRTRRDHRHRGAEAASRPSRRGQRRVKKPTLGRRIMRLWPVGLAIVVVAAIATMATVFYHHYQLTHPSGVSESLEISGDTDSVPVVSLNAALPLTFAKSQVVTEGKGPQLSEGSPVLLRLTVFDGTTGELVSSGDMPHYIAGRVNSETLMPELKTAVMNQRVGSRLALRRPVSRDGEQAMEIDVIDVLSTEPTGEVMPADPGAPVSIGDSSGVPQLASLAEEPPNAAYLKVLRAGEGAQVSNGQSVIANFAVWRWHDKSQTSNTWEGKGPQVIDLAGAMTGLREQLYDQRVGSRVLIVLPPEQAKGDDTLIVVADILAVIDTTSQE</sequence>
<dbReference type="AlphaFoldDB" id="A0A8I0KTJ6"/>
<name>A0A8I0KTJ6_9ACTO</name>
<gene>
    <name evidence="3" type="ORF">H8R10_00300</name>
</gene>
<evidence type="ECO:0008006" key="5">
    <source>
        <dbReference type="Google" id="ProtNLM"/>
    </source>
</evidence>
<dbReference type="EMBL" id="JACRUO010000001">
    <property type="protein sequence ID" value="MBD3688688.1"/>
    <property type="molecule type" value="Genomic_DNA"/>
</dbReference>
<organism evidence="3 4">
    <name type="scientific">Nanchangia anserum</name>
    <dbReference type="NCBI Taxonomy" id="2692125"/>
    <lineage>
        <taxon>Bacteria</taxon>
        <taxon>Bacillati</taxon>
        <taxon>Actinomycetota</taxon>
        <taxon>Actinomycetes</taxon>
        <taxon>Actinomycetales</taxon>
        <taxon>Actinomycetaceae</taxon>
        <taxon>Nanchangia</taxon>
    </lineage>
</organism>
<protein>
    <recommendedName>
        <fullName evidence="5">Peptidylprolyl isomerase</fullName>
    </recommendedName>
</protein>
<dbReference type="SUPFAM" id="SSF54534">
    <property type="entry name" value="FKBP-like"/>
    <property type="match status" value="1"/>
</dbReference>
<feature type="region of interest" description="Disordered" evidence="1">
    <location>
        <begin position="44"/>
        <end position="125"/>
    </location>
</feature>
<evidence type="ECO:0000313" key="4">
    <source>
        <dbReference type="Proteomes" id="UP000627538"/>
    </source>
</evidence>
<feature type="transmembrane region" description="Helical" evidence="2">
    <location>
        <begin position="134"/>
        <end position="155"/>
    </location>
</feature>